<organism evidence="3 4">
    <name type="scientific">Colletotrichum karsti</name>
    <dbReference type="NCBI Taxonomy" id="1095194"/>
    <lineage>
        <taxon>Eukaryota</taxon>
        <taxon>Fungi</taxon>
        <taxon>Dikarya</taxon>
        <taxon>Ascomycota</taxon>
        <taxon>Pezizomycotina</taxon>
        <taxon>Sordariomycetes</taxon>
        <taxon>Hypocreomycetidae</taxon>
        <taxon>Glomerellales</taxon>
        <taxon>Glomerellaceae</taxon>
        <taxon>Colletotrichum</taxon>
        <taxon>Colletotrichum boninense species complex</taxon>
    </lineage>
</organism>
<protein>
    <submittedName>
        <fullName evidence="3">Duf814 domain-containing protein</fullName>
    </submittedName>
</protein>
<dbReference type="GO" id="GO:0001228">
    <property type="term" value="F:DNA-binding transcription activator activity, RNA polymerase II-specific"/>
    <property type="evidence" value="ECO:0007669"/>
    <property type="project" value="TreeGrafter"/>
</dbReference>
<evidence type="ECO:0000313" key="3">
    <source>
        <dbReference type="EMBL" id="KAF9873939.1"/>
    </source>
</evidence>
<accession>A0A9P6I0Q6</accession>
<keyword evidence="4" id="KW-1185">Reference proteome</keyword>
<sequence>MNWEPSRPQAVSIARTSSVQRRTSTRKGSGGSRKTGSSISPIDHSLTPPSLLDSTLNLPADFISDHASSAGQARRQSSLAASSPDPFPYFVKFSTGPVESVHLGKWITDLELMHHYATTTCLTMPRSSDASNIWQYEVPKLGLTYMFLMHQVLAISALHLGHLHPEQRESYALHASQHQNDAIAGMRETLTQISPDNCHPLFAGSSLLLISAYATFPYQRSGSEGHEAPTVDDVLDVFLLVRGMSNILASSQPVIRSGPFRNFFSEIVTPASTPLLDAIKQHLRTFQTTLETTNADRASKEVVGKEVAVLLEWIDHATATTAFPELRVSLTWPIGLTEEYMQLLRYRDPAALTLLAYYSVAVHSTENSTWFMQGWGINAAKAIVCDLDPEWKEMIQWPLAFISDRTIQL</sequence>
<reference evidence="3" key="2">
    <citation type="submission" date="2020-11" db="EMBL/GenBank/DDBJ databases">
        <title>Whole genome sequencing of Colletotrichum sp.</title>
        <authorList>
            <person name="Li H."/>
        </authorList>
    </citation>
    <scope>NUCLEOTIDE SEQUENCE</scope>
    <source>
        <strain evidence="3">CkLH20</strain>
    </source>
</reference>
<keyword evidence="1" id="KW-0539">Nucleus</keyword>
<dbReference type="InterPro" id="IPR021858">
    <property type="entry name" value="Fun_TF"/>
</dbReference>
<evidence type="ECO:0000313" key="4">
    <source>
        <dbReference type="Proteomes" id="UP000781932"/>
    </source>
</evidence>
<feature type="region of interest" description="Disordered" evidence="2">
    <location>
        <begin position="1"/>
        <end position="46"/>
    </location>
</feature>
<dbReference type="PANTHER" id="PTHR47784">
    <property type="entry name" value="STEROL UPTAKE CONTROL PROTEIN 2"/>
    <property type="match status" value="1"/>
</dbReference>
<dbReference type="EMBL" id="JAATWM020000029">
    <property type="protein sequence ID" value="KAF9873939.1"/>
    <property type="molecule type" value="Genomic_DNA"/>
</dbReference>
<dbReference type="InterPro" id="IPR053157">
    <property type="entry name" value="Sterol_Uptake_Regulator"/>
</dbReference>
<dbReference type="OrthoDB" id="3546279at2759"/>
<reference evidence="3" key="1">
    <citation type="submission" date="2020-03" db="EMBL/GenBank/DDBJ databases">
        <authorList>
            <person name="He L."/>
        </authorList>
    </citation>
    <scope>NUCLEOTIDE SEQUENCE</scope>
    <source>
        <strain evidence="3">CkLH20</strain>
    </source>
</reference>
<dbReference type="PANTHER" id="PTHR47784:SF5">
    <property type="entry name" value="STEROL UPTAKE CONTROL PROTEIN 2"/>
    <property type="match status" value="1"/>
</dbReference>
<gene>
    <name evidence="3" type="ORF">CkaCkLH20_08673</name>
</gene>
<proteinExistence type="predicted"/>
<comment type="caution">
    <text evidence="3">The sequence shown here is derived from an EMBL/GenBank/DDBJ whole genome shotgun (WGS) entry which is preliminary data.</text>
</comment>
<dbReference type="Pfam" id="PF11951">
    <property type="entry name" value="Fungal_trans_2"/>
    <property type="match status" value="1"/>
</dbReference>
<dbReference type="RefSeq" id="XP_038743400.1">
    <property type="nucleotide sequence ID" value="XM_038891388.1"/>
</dbReference>
<name>A0A9P6I0Q6_9PEZI</name>
<dbReference type="GeneID" id="62164462"/>
<evidence type="ECO:0000256" key="2">
    <source>
        <dbReference type="SAM" id="MobiDB-lite"/>
    </source>
</evidence>
<dbReference type="AlphaFoldDB" id="A0A9P6I0Q6"/>
<evidence type="ECO:0000256" key="1">
    <source>
        <dbReference type="ARBA" id="ARBA00023242"/>
    </source>
</evidence>
<dbReference type="Proteomes" id="UP000781932">
    <property type="component" value="Unassembled WGS sequence"/>
</dbReference>